<dbReference type="EMBL" id="VUJX02000002">
    <property type="protein sequence ID" value="KAL0941333.1"/>
    <property type="molecule type" value="Genomic_DNA"/>
</dbReference>
<evidence type="ECO:0000313" key="1">
    <source>
        <dbReference type="EMBL" id="KAL0941333.1"/>
    </source>
</evidence>
<dbReference type="Proteomes" id="UP000805649">
    <property type="component" value="Unassembled WGS sequence"/>
</dbReference>
<reference evidence="1 2" key="1">
    <citation type="journal article" date="2020" name="Phytopathology">
        <title>Genome Sequence Resources of Colletotrichum truncatum, C. plurivorum, C. musicola, and C. sojae: Four Species Pathogenic to Soybean (Glycine max).</title>
        <authorList>
            <person name="Rogerio F."/>
            <person name="Boufleur T.R."/>
            <person name="Ciampi-Guillardi M."/>
            <person name="Sukno S.A."/>
            <person name="Thon M.R."/>
            <person name="Massola Junior N.S."/>
            <person name="Baroncelli R."/>
        </authorList>
    </citation>
    <scope>NUCLEOTIDE SEQUENCE [LARGE SCALE GENOMIC DNA]</scope>
    <source>
        <strain evidence="1 2">CMES1059</strain>
    </source>
</reference>
<keyword evidence="2" id="KW-1185">Reference proteome</keyword>
<organism evidence="1 2">
    <name type="scientific">Colletotrichum truncatum</name>
    <name type="common">Anthracnose fungus</name>
    <name type="synonym">Colletotrichum capsici</name>
    <dbReference type="NCBI Taxonomy" id="5467"/>
    <lineage>
        <taxon>Eukaryota</taxon>
        <taxon>Fungi</taxon>
        <taxon>Dikarya</taxon>
        <taxon>Ascomycota</taxon>
        <taxon>Pezizomycotina</taxon>
        <taxon>Sordariomycetes</taxon>
        <taxon>Hypocreomycetidae</taxon>
        <taxon>Glomerellales</taxon>
        <taxon>Glomerellaceae</taxon>
        <taxon>Colletotrichum</taxon>
        <taxon>Colletotrichum truncatum species complex</taxon>
    </lineage>
</organism>
<proteinExistence type="predicted"/>
<comment type="caution">
    <text evidence="1">The sequence shown here is derived from an EMBL/GenBank/DDBJ whole genome shotgun (WGS) entry which is preliminary data.</text>
</comment>
<protein>
    <submittedName>
        <fullName evidence="1">Uncharacterized protein</fullName>
    </submittedName>
</protein>
<name>A0ACC3ZB38_COLTU</name>
<accession>A0ACC3ZB38</accession>
<sequence length="385" mass="44237">MNQPPPRFPARPPFKWDHAVYERDTEEPSRLDTRSGHKAQFGDQATHESLLDLFLDTGSFSLQSAYEPSVFKRIFKEDTLENIRDGKHGFQDPQQLVAWLHDRNCDNQPRPTNGSKTGEEFLKLIKLKVCRRLKGKIKLIRSSYIPNPNESALGILALRASEHQTPAIKSLIFKHLEADTSISLQSTVPEGEFILEFHMPYFAWRKTSYLVNDSRTLTNNNPLRRSFDLSFLSETKMEKLIVEKNNYLYEAHTAFCITGRATSVWTAVCLADTFFDEQDPNNEQMLSYYTNNNDSDPMFYDTDALSVGELTADGVSVTDPREYFLLIAKSQVKKAGKEWKDICGWLKLKVEEYVCKEVIQSITCHQKQRIIRPEYCAVTVSLLTD</sequence>
<gene>
    <name evidence="1" type="ORF">CTRU02_204096</name>
</gene>
<evidence type="ECO:0000313" key="2">
    <source>
        <dbReference type="Proteomes" id="UP000805649"/>
    </source>
</evidence>